<dbReference type="GO" id="GO:0016020">
    <property type="term" value="C:membrane"/>
    <property type="evidence" value="ECO:0007669"/>
    <property type="project" value="UniProtKB-SubCell"/>
</dbReference>
<name>A0AAJ0BZM1_9PEZI</name>
<evidence type="ECO:0000256" key="4">
    <source>
        <dbReference type="ARBA" id="ARBA00022989"/>
    </source>
</evidence>
<evidence type="ECO:0000313" key="8">
    <source>
        <dbReference type="Proteomes" id="UP001244011"/>
    </source>
</evidence>
<dbReference type="GeneID" id="85305612"/>
<dbReference type="EMBL" id="MU839017">
    <property type="protein sequence ID" value="KAK1764991.1"/>
    <property type="molecule type" value="Genomic_DNA"/>
</dbReference>
<dbReference type="InterPro" id="IPR007274">
    <property type="entry name" value="Cop_transporter"/>
</dbReference>
<evidence type="ECO:0000256" key="3">
    <source>
        <dbReference type="ARBA" id="ARBA00022692"/>
    </source>
</evidence>
<evidence type="ECO:0000256" key="6">
    <source>
        <dbReference type="RuleBase" id="RU367022"/>
    </source>
</evidence>
<evidence type="ECO:0000256" key="5">
    <source>
        <dbReference type="ARBA" id="ARBA00023136"/>
    </source>
</evidence>
<sequence length="192" mass="20355">MDMDHSHSDSSDAGGTCKISMLWNWTTIDACFISSDWHIRSHGAFAASCVGVVLMVVALEALRRAAREYDEWIARDFGARMSSSSSSSGGDGEDGEVAAVTRLRFRPGVGQQAVRAGLHAATFGLAYLLMLMAMYYNGYIIICIFVGAGVGHFLFDWSARTVVVGGGCGGAAAPVEGKWGGRTIDEPTVCCG</sequence>
<dbReference type="Proteomes" id="UP001244011">
    <property type="component" value="Unassembled WGS sequence"/>
</dbReference>
<dbReference type="GO" id="GO:0005375">
    <property type="term" value="F:copper ion transmembrane transporter activity"/>
    <property type="evidence" value="ECO:0007669"/>
    <property type="project" value="UniProtKB-UniRule"/>
</dbReference>
<reference evidence="7" key="1">
    <citation type="submission" date="2023-06" db="EMBL/GenBank/DDBJ databases">
        <title>Genome-scale phylogeny and comparative genomics of the fungal order Sordariales.</title>
        <authorList>
            <consortium name="Lawrence Berkeley National Laboratory"/>
            <person name="Hensen N."/>
            <person name="Bonometti L."/>
            <person name="Westerberg I."/>
            <person name="Brannstrom I.O."/>
            <person name="Guillou S."/>
            <person name="Cros-Aarteil S."/>
            <person name="Calhoun S."/>
            <person name="Haridas S."/>
            <person name="Kuo A."/>
            <person name="Mondo S."/>
            <person name="Pangilinan J."/>
            <person name="Riley R."/>
            <person name="Labutti K."/>
            <person name="Andreopoulos B."/>
            <person name="Lipzen A."/>
            <person name="Chen C."/>
            <person name="Yanf M."/>
            <person name="Daum C."/>
            <person name="Ng V."/>
            <person name="Clum A."/>
            <person name="Steindorff A."/>
            <person name="Ohm R."/>
            <person name="Martin F."/>
            <person name="Silar P."/>
            <person name="Natvig D."/>
            <person name="Lalanne C."/>
            <person name="Gautier V."/>
            <person name="Ament-Velasquez S.L."/>
            <person name="Kruys A."/>
            <person name="Hutchinson M.I."/>
            <person name="Powell A.J."/>
            <person name="Barry K."/>
            <person name="Miller A.N."/>
            <person name="Grigoriev I.V."/>
            <person name="Debuchy R."/>
            <person name="Gladieux P."/>
            <person name="Thoren M.H."/>
            <person name="Johannesson H."/>
        </authorList>
    </citation>
    <scope>NUCLEOTIDE SEQUENCE</scope>
    <source>
        <strain evidence="7">8032-3</strain>
    </source>
</reference>
<proteinExistence type="inferred from homology"/>
<keyword evidence="4 6" id="KW-1133">Transmembrane helix</keyword>
<keyword evidence="5 6" id="KW-0472">Membrane</keyword>
<dbReference type="Pfam" id="PF04145">
    <property type="entry name" value="Ctr"/>
    <property type="match status" value="1"/>
</dbReference>
<keyword evidence="6" id="KW-0406">Ion transport</keyword>
<protein>
    <recommendedName>
        <fullName evidence="6">Copper transport protein</fullName>
    </recommendedName>
</protein>
<comment type="similarity">
    <text evidence="2 6">Belongs to the copper transporter (Ctr) (TC 1.A.56) family. SLC31A subfamily.</text>
</comment>
<dbReference type="RefSeq" id="XP_060281204.1">
    <property type="nucleotide sequence ID" value="XM_060422425.1"/>
</dbReference>
<keyword evidence="3 6" id="KW-0812">Transmembrane</keyword>
<organism evidence="7 8">
    <name type="scientific">Phialemonium atrogriseum</name>
    <dbReference type="NCBI Taxonomy" id="1093897"/>
    <lineage>
        <taxon>Eukaryota</taxon>
        <taxon>Fungi</taxon>
        <taxon>Dikarya</taxon>
        <taxon>Ascomycota</taxon>
        <taxon>Pezizomycotina</taxon>
        <taxon>Sordariomycetes</taxon>
        <taxon>Sordariomycetidae</taxon>
        <taxon>Cephalothecales</taxon>
        <taxon>Cephalothecaceae</taxon>
        <taxon>Phialemonium</taxon>
    </lineage>
</organism>
<dbReference type="AlphaFoldDB" id="A0AAJ0BZM1"/>
<keyword evidence="6" id="KW-0813">Transport</keyword>
<evidence type="ECO:0000256" key="1">
    <source>
        <dbReference type="ARBA" id="ARBA00004141"/>
    </source>
</evidence>
<comment type="subcellular location">
    <subcellularLocation>
        <location evidence="1 6">Membrane</location>
        <topology evidence="1 6">Multi-pass membrane protein</topology>
    </subcellularLocation>
</comment>
<dbReference type="PANTHER" id="PTHR12483:SF73">
    <property type="entry name" value="COPPER TRANSPORT PROTEIN CTR3"/>
    <property type="match status" value="1"/>
</dbReference>
<gene>
    <name evidence="7" type="ORF">QBC33DRAFT_179494</name>
</gene>
<comment type="caution">
    <text evidence="7">The sequence shown here is derived from an EMBL/GenBank/DDBJ whole genome shotgun (WGS) entry which is preliminary data.</text>
</comment>
<feature type="transmembrane region" description="Helical" evidence="6">
    <location>
        <begin position="44"/>
        <end position="62"/>
    </location>
</feature>
<keyword evidence="6" id="KW-0187">Copper transport</keyword>
<keyword evidence="8" id="KW-1185">Reference proteome</keyword>
<dbReference type="PANTHER" id="PTHR12483">
    <property type="entry name" value="SOLUTE CARRIER FAMILY 31 COPPER TRANSPORTERS"/>
    <property type="match status" value="1"/>
</dbReference>
<accession>A0AAJ0BZM1</accession>
<evidence type="ECO:0000313" key="7">
    <source>
        <dbReference type="EMBL" id="KAK1764991.1"/>
    </source>
</evidence>
<feature type="transmembrane region" description="Helical" evidence="6">
    <location>
        <begin position="136"/>
        <end position="155"/>
    </location>
</feature>
<keyword evidence="6" id="KW-0186">Copper</keyword>
<evidence type="ECO:0000256" key="2">
    <source>
        <dbReference type="ARBA" id="ARBA00006921"/>
    </source>
</evidence>